<dbReference type="SMART" id="SM00475">
    <property type="entry name" value="53EXOc"/>
    <property type="match status" value="1"/>
</dbReference>
<accession>X1UGD1</accession>
<dbReference type="GO" id="GO:0033567">
    <property type="term" value="P:DNA replication, Okazaki fragment processing"/>
    <property type="evidence" value="ECO:0007669"/>
    <property type="project" value="InterPro"/>
</dbReference>
<evidence type="ECO:0000259" key="4">
    <source>
        <dbReference type="SMART" id="SM00475"/>
    </source>
</evidence>
<dbReference type="Pfam" id="PF02739">
    <property type="entry name" value="5_3_exonuc_N"/>
    <property type="match status" value="1"/>
</dbReference>
<gene>
    <name evidence="5" type="ORF">S12H4_60821</name>
</gene>
<protein>
    <recommendedName>
        <fullName evidence="4">5'-3' exonuclease domain-containing protein</fullName>
    </recommendedName>
</protein>
<organism evidence="5">
    <name type="scientific">marine sediment metagenome</name>
    <dbReference type="NCBI Taxonomy" id="412755"/>
    <lineage>
        <taxon>unclassified sequences</taxon>
        <taxon>metagenomes</taxon>
        <taxon>ecological metagenomes</taxon>
    </lineage>
</organism>
<dbReference type="InterPro" id="IPR020045">
    <property type="entry name" value="DNA_polI_H3TH"/>
</dbReference>
<evidence type="ECO:0000256" key="3">
    <source>
        <dbReference type="ARBA" id="ARBA00023125"/>
    </source>
</evidence>
<dbReference type="SUPFAM" id="SSF47807">
    <property type="entry name" value="5' to 3' exonuclease, C-terminal subdomain"/>
    <property type="match status" value="1"/>
</dbReference>
<dbReference type="InterPro" id="IPR036279">
    <property type="entry name" value="5-3_exonuclease_C_sf"/>
</dbReference>
<dbReference type="InterPro" id="IPR020046">
    <property type="entry name" value="5-3_exonucl_a-hlix_arch_N"/>
</dbReference>
<dbReference type="EMBL" id="BARW01040145">
    <property type="protein sequence ID" value="GAJ16579.1"/>
    <property type="molecule type" value="Genomic_DNA"/>
</dbReference>
<dbReference type="Gene3D" id="1.10.150.20">
    <property type="entry name" value="5' to 3' exonuclease, C-terminal subdomain"/>
    <property type="match status" value="1"/>
</dbReference>
<dbReference type="InterPro" id="IPR029060">
    <property type="entry name" value="PIN-like_dom_sf"/>
</dbReference>
<sequence length="128" mass="13945">DDIIGTLAKTCALEGIKTVIVSGDKDFMQLVSDDIMMIDTMKDKTYGIEGVRERFGVGPEKVVDILGLMGDASDNIPGVPGVGEKTALRLIEEFGTVEGVLENADKVRNKKVKESLREFADQARLSRD</sequence>
<evidence type="ECO:0000313" key="5">
    <source>
        <dbReference type="EMBL" id="GAJ16579.1"/>
    </source>
</evidence>
<dbReference type="GO" id="GO:0017108">
    <property type="term" value="F:5'-flap endonuclease activity"/>
    <property type="evidence" value="ECO:0007669"/>
    <property type="project" value="InterPro"/>
</dbReference>
<dbReference type="GO" id="GO:0008409">
    <property type="term" value="F:5'-3' exonuclease activity"/>
    <property type="evidence" value="ECO:0007669"/>
    <property type="project" value="InterPro"/>
</dbReference>
<dbReference type="InterPro" id="IPR002421">
    <property type="entry name" value="5-3_exonuclease"/>
</dbReference>
<dbReference type="InterPro" id="IPR008918">
    <property type="entry name" value="HhH2"/>
</dbReference>
<evidence type="ECO:0000256" key="1">
    <source>
        <dbReference type="ARBA" id="ARBA00022722"/>
    </source>
</evidence>
<feature type="non-terminal residue" evidence="5">
    <location>
        <position position="128"/>
    </location>
</feature>
<dbReference type="InterPro" id="IPR038969">
    <property type="entry name" value="FEN"/>
</dbReference>
<keyword evidence="2" id="KW-0378">Hydrolase</keyword>
<dbReference type="PANTHER" id="PTHR42646:SF2">
    <property type="entry name" value="5'-3' EXONUCLEASE FAMILY PROTEIN"/>
    <property type="match status" value="1"/>
</dbReference>
<dbReference type="PANTHER" id="PTHR42646">
    <property type="entry name" value="FLAP ENDONUCLEASE XNI"/>
    <property type="match status" value="1"/>
</dbReference>
<dbReference type="Gene3D" id="3.40.50.1010">
    <property type="entry name" value="5'-nuclease"/>
    <property type="match status" value="1"/>
</dbReference>
<keyword evidence="3" id="KW-0238">DNA-binding</keyword>
<proteinExistence type="predicted"/>
<keyword evidence="1" id="KW-0540">Nuclease</keyword>
<reference evidence="5" key="1">
    <citation type="journal article" date="2014" name="Front. Microbiol.">
        <title>High frequency of phylogenetically diverse reductive dehalogenase-homologous genes in deep subseafloor sedimentary metagenomes.</title>
        <authorList>
            <person name="Kawai M."/>
            <person name="Futagami T."/>
            <person name="Toyoda A."/>
            <person name="Takaki Y."/>
            <person name="Nishi S."/>
            <person name="Hori S."/>
            <person name="Arai W."/>
            <person name="Tsubouchi T."/>
            <person name="Morono Y."/>
            <person name="Uchiyama I."/>
            <person name="Ito T."/>
            <person name="Fujiyama A."/>
            <person name="Inagaki F."/>
            <person name="Takami H."/>
        </authorList>
    </citation>
    <scope>NUCLEOTIDE SEQUENCE</scope>
    <source>
        <strain evidence="5">Expedition CK06-06</strain>
    </source>
</reference>
<dbReference type="AlphaFoldDB" id="X1UGD1"/>
<feature type="non-terminal residue" evidence="5">
    <location>
        <position position="1"/>
    </location>
</feature>
<dbReference type="GO" id="GO:0003677">
    <property type="term" value="F:DNA binding"/>
    <property type="evidence" value="ECO:0007669"/>
    <property type="project" value="UniProtKB-KW"/>
</dbReference>
<dbReference type="Pfam" id="PF01367">
    <property type="entry name" value="5_3_exonuc"/>
    <property type="match status" value="1"/>
</dbReference>
<feature type="domain" description="5'-3' exonuclease" evidence="4">
    <location>
        <begin position="1"/>
        <end position="128"/>
    </location>
</feature>
<comment type="caution">
    <text evidence="5">The sequence shown here is derived from an EMBL/GenBank/DDBJ whole genome shotgun (WGS) entry which is preliminary data.</text>
</comment>
<evidence type="ECO:0000256" key="2">
    <source>
        <dbReference type="ARBA" id="ARBA00022801"/>
    </source>
</evidence>
<dbReference type="FunFam" id="1.10.150.20:FF:000003">
    <property type="entry name" value="DNA polymerase I"/>
    <property type="match status" value="1"/>
</dbReference>
<dbReference type="SUPFAM" id="SSF88723">
    <property type="entry name" value="PIN domain-like"/>
    <property type="match status" value="1"/>
</dbReference>
<dbReference type="SMART" id="SM00279">
    <property type="entry name" value="HhH2"/>
    <property type="match status" value="1"/>
</dbReference>
<dbReference type="CDD" id="cd09898">
    <property type="entry name" value="H3TH_53EXO"/>
    <property type="match status" value="1"/>
</dbReference>
<name>X1UGD1_9ZZZZ</name>